<feature type="region of interest" description="Disordered" evidence="1">
    <location>
        <begin position="393"/>
        <end position="417"/>
    </location>
</feature>
<reference evidence="2" key="1">
    <citation type="submission" date="2013-10" db="EMBL/GenBank/DDBJ databases">
        <title>Genomic analysis of the causative agents of coccidiosis in chickens.</title>
        <authorList>
            <person name="Reid A.J."/>
            <person name="Blake D."/>
            <person name="Billington K."/>
            <person name="Browne H."/>
            <person name="Dunn M."/>
            <person name="Hung S."/>
            <person name="Kawahara F."/>
            <person name="Miranda-Saavedra D."/>
            <person name="Mourier T."/>
            <person name="Nagra H."/>
            <person name="Otto T.D."/>
            <person name="Rawlings N."/>
            <person name="Sanchez A."/>
            <person name="Sanders M."/>
            <person name="Subramaniam C."/>
            <person name="Tay Y."/>
            <person name="Dear P."/>
            <person name="Doerig C."/>
            <person name="Gruber A."/>
            <person name="Parkinson J."/>
            <person name="Shirley M."/>
            <person name="Wan K.L."/>
            <person name="Berriman M."/>
            <person name="Tomley F."/>
            <person name="Pain A."/>
        </authorList>
    </citation>
    <scope>NUCLEOTIDE SEQUENCE [LARGE SCALE GENOMIC DNA]</scope>
    <source>
        <strain evidence="2">Houghton</strain>
    </source>
</reference>
<organism evidence="2 3">
    <name type="scientific">Eimeria necatrix</name>
    <dbReference type="NCBI Taxonomy" id="51315"/>
    <lineage>
        <taxon>Eukaryota</taxon>
        <taxon>Sar</taxon>
        <taxon>Alveolata</taxon>
        <taxon>Apicomplexa</taxon>
        <taxon>Conoidasida</taxon>
        <taxon>Coccidia</taxon>
        <taxon>Eucoccidiorida</taxon>
        <taxon>Eimeriorina</taxon>
        <taxon>Eimeriidae</taxon>
        <taxon>Eimeria</taxon>
    </lineage>
</organism>
<dbReference type="GeneID" id="25472083"/>
<evidence type="ECO:0000256" key="1">
    <source>
        <dbReference type="SAM" id="MobiDB-lite"/>
    </source>
</evidence>
<dbReference type="Proteomes" id="UP000030754">
    <property type="component" value="Unassembled WGS sequence"/>
</dbReference>
<name>U6MQP3_9EIME</name>
<keyword evidence="3" id="KW-1185">Reference proteome</keyword>
<proteinExistence type="predicted"/>
<dbReference type="EMBL" id="HG723552">
    <property type="protein sequence ID" value="CDJ66336.1"/>
    <property type="molecule type" value="Genomic_DNA"/>
</dbReference>
<evidence type="ECO:0000313" key="3">
    <source>
        <dbReference type="Proteomes" id="UP000030754"/>
    </source>
</evidence>
<dbReference type="AlphaFoldDB" id="U6MQP3"/>
<gene>
    <name evidence="2" type="ORF">ENH_00019100</name>
</gene>
<feature type="compositionally biased region" description="Polar residues" evidence="1">
    <location>
        <begin position="393"/>
        <end position="402"/>
    </location>
</feature>
<sequence length="557" mass="60819">MLDSPTSQGLLQQLQISLSLLMEDAASLPRALANRLSFYGTALHTLYKILESGHCSSCPEGSKPCSFCRAVMFRDFVHVTIQGLGLSSDTLPDSLSWAEFRGQDFLLFAETASGPALLGVELDLHTDMLTRSSPRRRHLSQLATYATTCLNAHISSMVVKQKSSRSHCYGLNSYMKSLVQTLPMDKFAPLMNANEFRDAVIEGCNVRVEDAVTSCLEGDGELLALQRLPGFKADGRSAIYDYVRSLVSPGTASAIMLPQVPFRWPLNAPAFDQTHLFIHAFAAVTAAPLGSIQDDLSAIDIGSRPHVLSAAPTLSEFLSLLAKEASSSRTRPLVDYLFRDEGSSQTSVISSGIDDAVAAKGHTPSAGSTFYVRLWSHPAKGLSLLEGILANSEASQEGASGQSDTSERSEDSDSEAVLQVQEYSRRLRRQQPEKHLLITRTLSWPENKDPENVNEAQQFVDVASVPERHVAEDVVPFLKRLTYSTPHAYGQACQRLGWTTPRLPTTPEEAEAFVAALRDVRALQGPVRKWLADLGESVSSSTTWNQVKAIIDKAHGE</sequence>
<reference evidence="2" key="2">
    <citation type="submission" date="2013-10" db="EMBL/GenBank/DDBJ databases">
        <authorList>
            <person name="Aslett M."/>
        </authorList>
    </citation>
    <scope>NUCLEOTIDE SEQUENCE [LARGE SCALE GENOMIC DNA]</scope>
    <source>
        <strain evidence="2">Houghton</strain>
    </source>
</reference>
<dbReference type="RefSeq" id="XP_013434804.1">
    <property type="nucleotide sequence ID" value="XM_013579350.1"/>
</dbReference>
<protein>
    <submittedName>
        <fullName evidence="2">Uncharacterized protein</fullName>
    </submittedName>
</protein>
<accession>U6MQP3</accession>
<dbReference type="OrthoDB" id="346112at2759"/>
<dbReference type="VEuPathDB" id="ToxoDB:ENH_00019100"/>
<evidence type="ECO:0000313" key="2">
    <source>
        <dbReference type="EMBL" id="CDJ66336.1"/>
    </source>
</evidence>